<keyword evidence="3 5" id="KW-0285">Flavoprotein</keyword>
<dbReference type="InterPro" id="IPR012132">
    <property type="entry name" value="GMC_OxRdtase"/>
</dbReference>
<dbReference type="PANTHER" id="PTHR11552:SF147">
    <property type="entry name" value="CHOLINE DEHYDROGENASE, MITOCHONDRIAL"/>
    <property type="match status" value="1"/>
</dbReference>
<dbReference type="PIRSF" id="PIRSF000137">
    <property type="entry name" value="Alcohol_oxidase"/>
    <property type="match status" value="1"/>
</dbReference>
<keyword evidence="4 5" id="KW-0274">FAD</keyword>
<evidence type="ECO:0000256" key="6">
    <source>
        <dbReference type="SAM" id="MobiDB-lite"/>
    </source>
</evidence>
<dbReference type="NCBIfam" id="TIGR03970">
    <property type="entry name" value="Rv0697"/>
    <property type="match status" value="1"/>
</dbReference>
<dbReference type="Proteomes" id="UP001550739">
    <property type="component" value="Unassembled WGS sequence"/>
</dbReference>
<dbReference type="InterPro" id="IPR036188">
    <property type="entry name" value="FAD/NAD-bd_sf"/>
</dbReference>
<dbReference type="EC" id="1.-.-.-" evidence="9"/>
<dbReference type="SUPFAM" id="SSF54373">
    <property type="entry name" value="FAD-linked reductases, C-terminal domain"/>
    <property type="match status" value="1"/>
</dbReference>
<dbReference type="Gene3D" id="3.50.50.60">
    <property type="entry name" value="FAD/NAD(P)-binding domain"/>
    <property type="match status" value="1"/>
</dbReference>
<feature type="domain" description="Glucose-methanol-choline oxidoreductase N-terminal" evidence="8">
    <location>
        <begin position="254"/>
        <end position="268"/>
    </location>
</feature>
<dbReference type="PROSITE" id="PS00624">
    <property type="entry name" value="GMC_OXRED_2"/>
    <property type="match status" value="1"/>
</dbReference>
<evidence type="ECO:0000256" key="2">
    <source>
        <dbReference type="ARBA" id="ARBA00010790"/>
    </source>
</evidence>
<evidence type="ECO:0000256" key="4">
    <source>
        <dbReference type="ARBA" id="ARBA00022827"/>
    </source>
</evidence>
<keyword evidence="9" id="KW-0560">Oxidoreductase</keyword>
<organism evidence="9 10">
    <name type="scientific">Streptomyces sp. 900129855</name>
    <dbReference type="NCBI Taxonomy" id="3155129"/>
    <lineage>
        <taxon>Bacteria</taxon>
        <taxon>Bacillati</taxon>
        <taxon>Actinomycetota</taxon>
        <taxon>Actinomycetes</taxon>
        <taxon>Kitasatosporales</taxon>
        <taxon>Streptomycetaceae</taxon>
        <taxon>Streptomyces</taxon>
    </lineage>
</organism>
<keyword evidence="10" id="KW-1185">Reference proteome</keyword>
<evidence type="ECO:0000256" key="5">
    <source>
        <dbReference type="RuleBase" id="RU003968"/>
    </source>
</evidence>
<dbReference type="SUPFAM" id="SSF51905">
    <property type="entry name" value="FAD/NAD(P)-binding domain"/>
    <property type="match status" value="1"/>
</dbReference>
<feature type="region of interest" description="Disordered" evidence="6">
    <location>
        <begin position="171"/>
        <end position="191"/>
    </location>
</feature>
<sequence>MRIPDVLVVGAGGSGAVLAARLSEDAGCEVLLLEAGPVPLRGFPDSALDARRVPGAQPDHPYVCPVSVRLTPDHPYAAPRGRVLGGSSTVNGGYFIRARRTDFDRWARRSGDARWSYERVLPFLRAMETDLDHPDGPLHGSGGPVPVRRVTPDHPAVAAFNAAARELGHPEEADKNAQDPPGFGPVPTNTLGGHRVNTGLAYLLGAAYRPNLTVRGGHTVRSVLIERGRARAVVAEHEGRRTVVPAGEIVVCAGALVTPHLLHLSGVGPAQRLAGLGIPVVADLPAVGAAVSDHPQVAVTWQPRHPLADPEGSWLGGALHLASSLDGQRAGDLEVLQSLLPLTALTAGTTSAGRAPSPLLVSVAAPRRSGGLRTVSADPEVAPLVDYGYLADPVDRRRLREAVRAAAHLVGTSAFGEVCAGLAAPSGRRVLDDGRALDQWVRAHLGTAQHTCGTVPMGPSGAVDAHGRVHGVSGLRVADTSVLPDAPLRGPAATAVLVGELAADSLRRI</sequence>
<dbReference type="Gene3D" id="3.30.410.40">
    <property type="match status" value="1"/>
</dbReference>
<dbReference type="InterPro" id="IPR023978">
    <property type="entry name" value="GMC_oxidoreductase_bact"/>
</dbReference>
<reference evidence="9 10" key="1">
    <citation type="submission" date="2024-06" db="EMBL/GenBank/DDBJ databases">
        <title>The Natural Products Discovery Center: Release of the First 8490 Sequenced Strains for Exploring Actinobacteria Biosynthetic Diversity.</title>
        <authorList>
            <person name="Kalkreuter E."/>
            <person name="Kautsar S.A."/>
            <person name="Yang D."/>
            <person name="Bader C.D."/>
            <person name="Teijaro C.N."/>
            <person name="Fluegel L."/>
            <person name="Davis C.M."/>
            <person name="Simpson J.R."/>
            <person name="Lauterbach L."/>
            <person name="Steele A.D."/>
            <person name="Gui C."/>
            <person name="Meng S."/>
            <person name="Li G."/>
            <person name="Viehrig K."/>
            <person name="Ye F."/>
            <person name="Su P."/>
            <person name="Kiefer A.F."/>
            <person name="Nichols A."/>
            <person name="Cepeda A.J."/>
            <person name="Yan W."/>
            <person name="Fan B."/>
            <person name="Jiang Y."/>
            <person name="Adhikari A."/>
            <person name="Zheng C.-J."/>
            <person name="Schuster L."/>
            <person name="Cowan T.M."/>
            <person name="Smanski M.J."/>
            <person name="Chevrette M.G."/>
            <person name="De Carvalho L.P.S."/>
            <person name="Shen B."/>
        </authorList>
    </citation>
    <scope>NUCLEOTIDE SEQUENCE [LARGE SCALE GENOMIC DNA]</scope>
    <source>
        <strain evidence="9 10">NPDC033843</strain>
    </source>
</reference>
<dbReference type="Pfam" id="PF05199">
    <property type="entry name" value="GMC_oxred_C"/>
    <property type="match status" value="1"/>
</dbReference>
<evidence type="ECO:0000259" key="7">
    <source>
        <dbReference type="PROSITE" id="PS00623"/>
    </source>
</evidence>
<proteinExistence type="inferred from homology"/>
<gene>
    <name evidence="9" type="primary">mftG</name>
    <name evidence="9" type="ORF">AB0E89_11175</name>
</gene>
<dbReference type="EMBL" id="JBEZVE010000005">
    <property type="protein sequence ID" value="MEU3781132.1"/>
    <property type="molecule type" value="Genomic_DNA"/>
</dbReference>
<dbReference type="PANTHER" id="PTHR11552">
    <property type="entry name" value="GLUCOSE-METHANOL-CHOLINE GMC OXIDOREDUCTASE"/>
    <property type="match status" value="1"/>
</dbReference>
<evidence type="ECO:0000313" key="10">
    <source>
        <dbReference type="Proteomes" id="UP001550739"/>
    </source>
</evidence>
<dbReference type="InterPro" id="IPR000172">
    <property type="entry name" value="GMC_OxRdtase_N"/>
</dbReference>
<comment type="similarity">
    <text evidence="2 5">Belongs to the GMC oxidoreductase family.</text>
</comment>
<evidence type="ECO:0000256" key="3">
    <source>
        <dbReference type="ARBA" id="ARBA00022630"/>
    </source>
</evidence>
<accession>A0ABV2ZF06</accession>
<name>A0ABV2ZF06_9ACTN</name>
<dbReference type="GO" id="GO:0016491">
    <property type="term" value="F:oxidoreductase activity"/>
    <property type="evidence" value="ECO:0007669"/>
    <property type="project" value="UniProtKB-KW"/>
</dbReference>
<dbReference type="InterPro" id="IPR007867">
    <property type="entry name" value="GMC_OxRtase_C"/>
</dbReference>
<dbReference type="Pfam" id="PF00732">
    <property type="entry name" value="GMC_oxred_N"/>
    <property type="match status" value="1"/>
</dbReference>
<dbReference type="PROSITE" id="PS00623">
    <property type="entry name" value="GMC_OXRED_1"/>
    <property type="match status" value="1"/>
</dbReference>
<protein>
    <submittedName>
        <fullName evidence="9">Mycofactocin system GMC family oxidoreductase MftG</fullName>
        <ecNumber evidence="9">1.-.-.-</ecNumber>
    </submittedName>
</protein>
<evidence type="ECO:0000259" key="8">
    <source>
        <dbReference type="PROSITE" id="PS00624"/>
    </source>
</evidence>
<evidence type="ECO:0000256" key="1">
    <source>
        <dbReference type="ARBA" id="ARBA00001974"/>
    </source>
</evidence>
<feature type="domain" description="Glucose-methanol-choline oxidoreductase N-terminal" evidence="7">
    <location>
        <begin position="81"/>
        <end position="104"/>
    </location>
</feature>
<comment type="cofactor">
    <cofactor evidence="1">
        <name>FAD</name>
        <dbReference type="ChEBI" id="CHEBI:57692"/>
    </cofactor>
</comment>
<evidence type="ECO:0000313" key="9">
    <source>
        <dbReference type="EMBL" id="MEU3781132.1"/>
    </source>
</evidence>
<comment type="caution">
    <text evidence="9">The sequence shown here is derived from an EMBL/GenBank/DDBJ whole genome shotgun (WGS) entry which is preliminary data.</text>
</comment>
<dbReference type="RefSeq" id="WP_361701958.1">
    <property type="nucleotide sequence ID" value="NZ_JBEZVE010000005.1"/>
</dbReference>